<dbReference type="InterPro" id="IPR050266">
    <property type="entry name" value="AB_hydrolase_sf"/>
</dbReference>
<evidence type="ECO:0000256" key="3">
    <source>
        <dbReference type="ARBA" id="ARBA00037797"/>
    </source>
</evidence>
<evidence type="ECO:0000256" key="4">
    <source>
        <dbReference type="ARBA" id="ARBA00037874"/>
    </source>
</evidence>
<dbReference type="GO" id="GO:0005765">
    <property type="term" value="C:lysosomal membrane"/>
    <property type="evidence" value="ECO:0007669"/>
    <property type="project" value="UniProtKB-SubCell"/>
</dbReference>
<dbReference type="InterPro" id="IPR029058">
    <property type="entry name" value="AB_hydrolase_fold"/>
</dbReference>
<reference evidence="10 11" key="1">
    <citation type="submission" date="2018-04" db="EMBL/GenBank/DDBJ databases">
        <title>The genome of golden apple snail Pomacea canaliculata provides insight into stress tolerance and invasive adaptation.</title>
        <authorList>
            <person name="Liu C."/>
            <person name="Liu B."/>
            <person name="Ren Y."/>
            <person name="Zhang Y."/>
            <person name="Wang H."/>
            <person name="Li S."/>
            <person name="Jiang F."/>
            <person name="Yin L."/>
            <person name="Zhang G."/>
            <person name="Qian W."/>
            <person name="Fan W."/>
        </authorList>
    </citation>
    <scope>NUCLEOTIDE SEQUENCE [LARGE SCALE GENOMIC DNA]</scope>
    <source>
        <strain evidence="10">SZHN2017</strain>
        <tissue evidence="10">Muscle</tissue>
    </source>
</reference>
<evidence type="ECO:0000256" key="2">
    <source>
        <dbReference type="ARBA" id="ARBA00013254"/>
    </source>
</evidence>
<comment type="caution">
    <text evidence="10">The sequence shown here is derived from an EMBL/GenBank/DDBJ whole genome shotgun (WGS) entry which is preliminary data.</text>
</comment>
<dbReference type="OrthoDB" id="6431331at2759"/>
<dbReference type="AlphaFoldDB" id="A0A2T7NVR3"/>
<comment type="function">
    <text evidence="7">Lipase that preferentially hydrolysis medium-chain saturated monoacylglycerols including 2-arachidonoylglycerol. Through 2-arachidonoylglycerol degradation may regulate endocannabinoid signaling pathways. Also has a lysophosphatidyl lipase activity with a preference for lysophosphatidylglycerol among other lysophospholipids. Also able to degrade bis(monoacylglycero)phosphate (BMP) and constitutes the major enzyme for BMP catabolism. BMP, also known as lysobisphosphatidic acid, is enriched in late endosomes and lysosomes and plays a key role in the formation of intraluminal vesicles and in lipid sorting.</text>
</comment>
<dbReference type="PANTHER" id="PTHR43798">
    <property type="entry name" value="MONOACYLGLYCEROL LIPASE"/>
    <property type="match status" value="1"/>
</dbReference>
<dbReference type="GO" id="GO:0047372">
    <property type="term" value="F:monoacylglycerol lipase activity"/>
    <property type="evidence" value="ECO:0007669"/>
    <property type="project" value="UniProtKB-EC"/>
</dbReference>
<comment type="subcellular location">
    <subcellularLocation>
        <location evidence="3">Late endosome membrane</location>
        <topology evidence="3">Single-pass type II membrane protein</topology>
    </subcellularLocation>
    <subcellularLocation>
        <location evidence="4">Lysosome membrane</location>
        <topology evidence="4">Single-pass type II membrane protein</topology>
    </subcellularLocation>
    <subcellularLocation>
        <location evidence="5">Mitochondrion membrane</location>
        <topology evidence="5">Single-pass type II membrane protein</topology>
    </subcellularLocation>
</comment>
<feature type="domain" description="AB hydrolase-1" evidence="9">
    <location>
        <begin position="86"/>
        <end position="197"/>
    </location>
</feature>
<keyword evidence="8" id="KW-0812">Transmembrane</keyword>
<comment type="catalytic activity">
    <reaction evidence="1">
        <text>Hydrolyzes glycerol monoesters of long-chain fatty acids.</text>
        <dbReference type="EC" id="3.1.1.23"/>
    </reaction>
</comment>
<dbReference type="PANTHER" id="PTHR43798:SF5">
    <property type="entry name" value="MONOACYLGLYCEROL LIPASE ABHD6"/>
    <property type="match status" value="1"/>
</dbReference>
<sequence length="291" mass="32544">MSLSVTELLYGSFLDLQLLNPASLMLATATAVTSLIYFMCPRLLVQMYFRVAVMWSGMRLKRVIDNKGFTFFYGERGLPKPGQTSMLLLHGFSADHFMWASIVKYLPSEIHVIALDLPGHGFTSDPLEGDDIGFKGQLQRIKQFLDLVGIDKCHVTGVSMGGTLAGLFAASFQDRVSAVTMCCPSNSEGAVELRKERNNFYLQLLHKLLLEESRSALENQLDKIICPSQVVWGVEDEVVHVSGAEVLQKKLPNLHHADLIPCCGHAINMDQPRHFAKVVSQFWMELQNKQD</sequence>
<evidence type="ECO:0000259" key="9">
    <source>
        <dbReference type="Pfam" id="PF00561"/>
    </source>
</evidence>
<dbReference type="Pfam" id="PF00561">
    <property type="entry name" value="Abhydrolase_1"/>
    <property type="match status" value="1"/>
</dbReference>
<dbReference type="Gene3D" id="3.40.50.1820">
    <property type="entry name" value="alpha/beta hydrolase"/>
    <property type="match status" value="1"/>
</dbReference>
<dbReference type="GO" id="GO:0046464">
    <property type="term" value="P:acylglycerol catabolic process"/>
    <property type="evidence" value="ECO:0007669"/>
    <property type="project" value="TreeGrafter"/>
</dbReference>
<evidence type="ECO:0000256" key="8">
    <source>
        <dbReference type="SAM" id="Phobius"/>
    </source>
</evidence>
<accession>A0A2T7NVR3</accession>
<name>A0A2T7NVR3_POMCA</name>
<organism evidence="10 11">
    <name type="scientific">Pomacea canaliculata</name>
    <name type="common">Golden apple snail</name>
    <dbReference type="NCBI Taxonomy" id="400727"/>
    <lineage>
        <taxon>Eukaryota</taxon>
        <taxon>Metazoa</taxon>
        <taxon>Spiralia</taxon>
        <taxon>Lophotrochozoa</taxon>
        <taxon>Mollusca</taxon>
        <taxon>Gastropoda</taxon>
        <taxon>Caenogastropoda</taxon>
        <taxon>Architaenioglossa</taxon>
        <taxon>Ampullarioidea</taxon>
        <taxon>Ampullariidae</taxon>
        <taxon>Pomacea</taxon>
    </lineage>
</organism>
<dbReference type="GO" id="GO:0031966">
    <property type="term" value="C:mitochondrial membrane"/>
    <property type="evidence" value="ECO:0007669"/>
    <property type="project" value="UniProtKB-SubCell"/>
</dbReference>
<protein>
    <recommendedName>
        <fullName evidence="2">acylglycerol lipase</fullName>
        <ecNumber evidence="2">3.1.1.23</ecNumber>
    </recommendedName>
</protein>
<evidence type="ECO:0000256" key="1">
    <source>
        <dbReference type="ARBA" id="ARBA00001613"/>
    </source>
</evidence>
<evidence type="ECO:0000256" key="5">
    <source>
        <dbReference type="ARBA" id="ARBA00046308"/>
    </source>
</evidence>
<keyword evidence="8" id="KW-0472">Membrane</keyword>
<gene>
    <name evidence="10" type="ORF">C0Q70_15751</name>
</gene>
<dbReference type="GO" id="GO:0031902">
    <property type="term" value="C:late endosome membrane"/>
    <property type="evidence" value="ECO:0007669"/>
    <property type="project" value="UniProtKB-SubCell"/>
</dbReference>
<comment type="catalytic activity">
    <reaction evidence="6">
        <text>1-dodecanoylglycerol + H2O = dodecanoate + glycerol + H(+)</text>
        <dbReference type="Rhea" id="RHEA:44316"/>
        <dbReference type="ChEBI" id="CHEBI:15377"/>
        <dbReference type="ChEBI" id="CHEBI:15378"/>
        <dbReference type="ChEBI" id="CHEBI:17754"/>
        <dbReference type="ChEBI" id="CHEBI:18262"/>
        <dbReference type="ChEBI" id="CHEBI:75539"/>
    </reaction>
</comment>
<dbReference type="STRING" id="400727.A0A2T7NVR3"/>
<proteinExistence type="predicted"/>
<dbReference type="EMBL" id="PZQS01000009">
    <property type="protein sequence ID" value="PVD25253.1"/>
    <property type="molecule type" value="Genomic_DNA"/>
</dbReference>
<evidence type="ECO:0000313" key="11">
    <source>
        <dbReference type="Proteomes" id="UP000245119"/>
    </source>
</evidence>
<evidence type="ECO:0000256" key="7">
    <source>
        <dbReference type="ARBA" id="ARBA00049568"/>
    </source>
</evidence>
<dbReference type="PRINTS" id="PR00111">
    <property type="entry name" value="ABHYDROLASE"/>
</dbReference>
<feature type="transmembrane region" description="Helical" evidence="8">
    <location>
        <begin position="20"/>
        <end position="40"/>
    </location>
</feature>
<dbReference type="SUPFAM" id="SSF53474">
    <property type="entry name" value="alpha/beta-Hydrolases"/>
    <property type="match status" value="1"/>
</dbReference>
<dbReference type="EC" id="3.1.1.23" evidence="2"/>
<keyword evidence="11" id="KW-1185">Reference proteome</keyword>
<dbReference type="Proteomes" id="UP000245119">
    <property type="component" value="Linkage Group LG9"/>
</dbReference>
<evidence type="ECO:0000256" key="6">
    <source>
        <dbReference type="ARBA" id="ARBA00047662"/>
    </source>
</evidence>
<keyword evidence="8" id="KW-1133">Transmembrane helix</keyword>
<dbReference type="InterPro" id="IPR000073">
    <property type="entry name" value="AB_hydrolase_1"/>
</dbReference>
<evidence type="ECO:0000313" key="10">
    <source>
        <dbReference type="EMBL" id="PVD25253.1"/>
    </source>
</evidence>